<dbReference type="InterPro" id="IPR050250">
    <property type="entry name" value="Macrolide_Exporter_MacB"/>
</dbReference>
<organism evidence="9 10">
    <name type="scientific">Massilia pinisoli</name>
    <dbReference type="NCBI Taxonomy" id="1772194"/>
    <lineage>
        <taxon>Bacteria</taxon>
        <taxon>Pseudomonadati</taxon>
        <taxon>Pseudomonadota</taxon>
        <taxon>Betaproteobacteria</taxon>
        <taxon>Burkholderiales</taxon>
        <taxon>Oxalobacteraceae</taxon>
        <taxon>Telluria group</taxon>
        <taxon>Massilia</taxon>
    </lineage>
</organism>
<evidence type="ECO:0000259" key="7">
    <source>
        <dbReference type="Pfam" id="PF02687"/>
    </source>
</evidence>
<feature type="domain" description="ABC3 transporter permease C-terminal" evidence="7">
    <location>
        <begin position="695"/>
        <end position="808"/>
    </location>
</feature>
<protein>
    <submittedName>
        <fullName evidence="9">ABC transporter permease</fullName>
    </submittedName>
</protein>
<feature type="domain" description="ABC3 transporter permease C-terminal" evidence="7">
    <location>
        <begin position="304"/>
        <end position="417"/>
    </location>
</feature>
<reference evidence="9 10" key="1">
    <citation type="submission" date="2022-08" db="EMBL/GenBank/DDBJ databases">
        <title>Reclassification of Massilia species as members of the genera Telluria, Duganella, Pseudoduganella, Mokoshia gen. nov. and Zemynaea gen. nov. using orthogonal and non-orthogonal genome-based approaches.</title>
        <authorList>
            <person name="Bowman J.P."/>
        </authorList>
    </citation>
    <scope>NUCLEOTIDE SEQUENCE [LARGE SCALE GENOMIC DNA]</scope>
    <source>
        <strain evidence="9 10">JCM 31316</strain>
    </source>
</reference>
<evidence type="ECO:0000259" key="8">
    <source>
        <dbReference type="Pfam" id="PF12704"/>
    </source>
</evidence>
<evidence type="ECO:0000256" key="5">
    <source>
        <dbReference type="ARBA" id="ARBA00023136"/>
    </source>
</evidence>
<accession>A0ABT1ZML8</accession>
<gene>
    <name evidence="9" type="ORF">NX784_05985</name>
</gene>
<feature type="transmembrane region" description="Helical" evidence="6">
    <location>
        <begin position="349"/>
        <end position="372"/>
    </location>
</feature>
<feature type="transmembrane region" description="Helical" evidence="6">
    <location>
        <begin position="392"/>
        <end position="419"/>
    </location>
</feature>
<evidence type="ECO:0000256" key="1">
    <source>
        <dbReference type="ARBA" id="ARBA00004651"/>
    </source>
</evidence>
<evidence type="ECO:0000256" key="3">
    <source>
        <dbReference type="ARBA" id="ARBA00022692"/>
    </source>
</evidence>
<evidence type="ECO:0000256" key="4">
    <source>
        <dbReference type="ARBA" id="ARBA00022989"/>
    </source>
</evidence>
<dbReference type="InterPro" id="IPR003838">
    <property type="entry name" value="ABC3_permease_C"/>
</dbReference>
<dbReference type="InterPro" id="IPR025857">
    <property type="entry name" value="MacB_PCD"/>
</dbReference>
<dbReference type="PANTHER" id="PTHR30572:SF18">
    <property type="entry name" value="ABC-TYPE MACROLIDE FAMILY EXPORT SYSTEM PERMEASE COMPONENT 2"/>
    <property type="match status" value="1"/>
</dbReference>
<dbReference type="Proteomes" id="UP001204151">
    <property type="component" value="Unassembled WGS sequence"/>
</dbReference>
<feature type="transmembrane region" description="Helical" evidence="6">
    <location>
        <begin position="692"/>
        <end position="715"/>
    </location>
</feature>
<sequence>MTRQDFTIGWRTLVADPVYSLVVVLGLAIGFGSCLLLLGFVRYSWQYNAHVPHVEQVYVVKQRDNRQPTAPWFDQVPLLLHAVALKAPGVDSAAAWLPTRPQQLTARVGGRLHRHDSLTVTPEFARTLGLVAVRGDLDAALRRPDSFAVTEAGALAMFGSADVVGRAIEVDGQSVRVGAVVRTPPANTTIPFETVFGPASSLAPPEIRDELVTGSRGWWGRMLVRVRPGATVGPIRAALQDAVDHAAVLQKIPAATRARLGGRKVLDIELVPLGEAYFDRDVAANNLARPGPRGDRTVVAGLGAIALLILLLAAINYVNLATARVVRCQREIAMRKVLGASPRRIAMQFIAEALLVALLATSLGLLFAWLALPLFAELVARDLGGLLALSNVAAALVLGIVVGLASAVHPVWAALRVAPHGALTGRQDDESVRASRVRKAMTMLQIGAAMGLACVTLAITWQTRYALAQAPGFDPSSLLIVDLEGGANAKDSAAVRGLIAALKADGAVAGVAISEDAVGRHDAAWSREVRRPGVADVRVEMKSVSPDFFERYGIRPVAGRLFDPRVDADDAAEPLVVNAVTARQLGFATAAAAVGQMVVFTSFDDSVVHKRIVGVAPELRFHSLHEAPAAIGYEVWIAGSTLTVKAAHALPEAEAAVRALWPRWFPDAVLTMHRAADVLAADYAEDRRLARLVAIATGIALAISAFGTYALAADAAQKRAREIVLRKLYGARRRDIAMLMLREIGVLTLAGAVAGLPLGALVGERYLSSFVERAPFGYWNVALAFCASACVAVAAMAQHAWGAMRMSPADALR</sequence>
<evidence type="ECO:0000256" key="6">
    <source>
        <dbReference type="SAM" id="Phobius"/>
    </source>
</evidence>
<feature type="transmembrane region" description="Helical" evidence="6">
    <location>
        <begin position="21"/>
        <end position="45"/>
    </location>
</feature>
<dbReference type="Pfam" id="PF02687">
    <property type="entry name" value="FtsX"/>
    <property type="match status" value="2"/>
</dbReference>
<dbReference type="EMBL" id="JANUGW010000003">
    <property type="protein sequence ID" value="MCS0581135.1"/>
    <property type="molecule type" value="Genomic_DNA"/>
</dbReference>
<comment type="subcellular location">
    <subcellularLocation>
        <location evidence="1">Cell membrane</location>
        <topology evidence="1">Multi-pass membrane protein</topology>
    </subcellularLocation>
</comment>
<feature type="transmembrane region" description="Helical" evidence="6">
    <location>
        <begin position="440"/>
        <end position="461"/>
    </location>
</feature>
<evidence type="ECO:0000313" key="9">
    <source>
        <dbReference type="EMBL" id="MCS0581135.1"/>
    </source>
</evidence>
<dbReference type="Pfam" id="PF12704">
    <property type="entry name" value="MacB_PCD"/>
    <property type="match status" value="1"/>
</dbReference>
<comment type="caution">
    <text evidence="9">The sequence shown here is derived from an EMBL/GenBank/DDBJ whole genome shotgun (WGS) entry which is preliminary data.</text>
</comment>
<proteinExistence type="predicted"/>
<dbReference type="PROSITE" id="PS51257">
    <property type="entry name" value="PROKAR_LIPOPROTEIN"/>
    <property type="match status" value="1"/>
</dbReference>
<feature type="transmembrane region" description="Helical" evidence="6">
    <location>
        <begin position="776"/>
        <end position="797"/>
    </location>
</feature>
<keyword evidence="2" id="KW-1003">Cell membrane</keyword>
<keyword evidence="10" id="KW-1185">Reference proteome</keyword>
<feature type="transmembrane region" description="Helical" evidence="6">
    <location>
        <begin position="736"/>
        <end position="756"/>
    </location>
</feature>
<keyword evidence="3 6" id="KW-0812">Transmembrane</keyword>
<dbReference type="PANTHER" id="PTHR30572">
    <property type="entry name" value="MEMBRANE COMPONENT OF TRANSPORTER-RELATED"/>
    <property type="match status" value="1"/>
</dbReference>
<dbReference type="RefSeq" id="WP_258815751.1">
    <property type="nucleotide sequence ID" value="NZ_JANUGW010000003.1"/>
</dbReference>
<evidence type="ECO:0000313" key="10">
    <source>
        <dbReference type="Proteomes" id="UP001204151"/>
    </source>
</evidence>
<feature type="transmembrane region" description="Helical" evidence="6">
    <location>
        <begin position="298"/>
        <end position="320"/>
    </location>
</feature>
<evidence type="ECO:0000256" key="2">
    <source>
        <dbReference type="ARBA" id="ARBA00022475"/>
    </source>
</evidence>
<keyword evidence="5 6" id="KW-0472">Membrane</keyword>
<name>A0ABT1ZML8_9BURK</name>
<feature type="domain" description="MacB-like periplasmic core" evidence="8">
    <location>
        <begin position="20"/>
        <end position="241"/>
    </location>
</feature>
<keyword evidence="4 6" id="KW-1133">Transmembrane helix</keyword>